<dbReference type="PRINTS" id="PR00625">
    <property type="entry name" value="JDOMAIN"/>
</dbReference>
<comment type="caution">
    <text evidence="2">The sequence shown here is derived from an EMBL/GenBank/DDBJ whole genome shotgun (WGS) entry which is preliminary data.</text>
</comment>
<dbReference type="InterPro" id="IPR036869">
    <property type="entry name" value="J_dom_sf"/>
</dbReference>
<dbReference type="AlphaFoldDB" id="A0A9Q0GZJ0"/>
<evidence type="ECO:0000313" key="3">
    <source>
        <dbReference type="Proteomes" id="UP001141806"/>
    </source>
</evidence>
<dbReference type="Gene3D" id="1.10.287.110">
    <property type="entry name" value="DnaJ domain"/>
    <property type="match status" value="1"/>
</dbReference>
<dbReference type="PANTHER" id="PTHR45295:SF3">
    <property type="entry name" value="CHAPERONE DNAJ-DOMAIN SUPERFAMILY PROTEIN"/>
    <property type="match status" value="1"/>
</dbReference>
<protein>
    <recommendedName>
        <fullName evidence="1">J domain-containing protein</fullName>
    </recommendedName>
</protein>
<dbReference type="InterPro" id="IPR001623">
    <property type="entry name" value="DnaJ_domain"/>
</dbReference>
<dbReference type="PROSITE" id="PS50076">
    <property type="entry name" value="DNAJ_2"/>
    <property type="match status" value="1"/>
</dbReference>
<dbReference type="OrthoDB" id="10250354at2759"/>
<dbReference type="SUPFAM" id="SSF46565">
    <property type="entry name" value="Chaperone J-domain"/>
    <property type="match status" value="1"/>
</dbReference>
<sequence length="267" mass="29956">MSTMFLCYISSRFLSFPKAVNTVTSGKFPSSVTHSSPICFPSSSRTSPLNVDCRVRGEEDDWLSTSSPYDVLGVDKNCSPADLKAAFRARVKEFHPDVCKDAGESDVMIRRVIQSYEMLCKSLKSKTTESECVDPFERPECEAFDVFVNETLCVGKECPFSCVKRAPYVFSWVSSTGTARAINQGHDEDYQVQLAVGQCPRKCIHYVTPSQRVILEELLEGALNVPYDSSAEADLLYSLITKAQFENNRYQKPKKQPKASGKNVDWY</sequence>
<reference evidence="2" key="1">
    <citation type="journal article" date="2023" name="Plant J.">
        <title>The genome of the king protea, Protea cynaroides.</title>
        <authorList>
            <person name="Chang J."/>
            <person name="Duong T.A."/>
            <person name="Schoeman C."/>
            <person name="Ma X."/>
            <person name="Roodt D."/>
            <person name="Barker N."/>
            <person name="Li Z."/>
            <person name="Van de Peer Y."/>
            <person name="Mizrachi E."/>
        </authorList>
    </citation>
    <scope>NUCLEOTIDE SEQUENCE</scope>
    <source>
        <tissue evidence="2">Young leaves</tissue>
    </source>
</reference>
<dbReference type="SMART" id="SM00271">
    <property type="entry name" value="DnaJ"/>
    <property type="match status" value="1"/>
</dbReference>
<evidence type="ECO:0000313" key="2">
    <source>
        <dbReference type="EMBL" id="KAJ4954867.1"/>
    </source>
</evidence>
<keyword evidence="3" id="KW-1185">Reference proteome</keyword>
<organism evidence="2 3">
    <name type="scientific">Protea cynaroides</name>
    <dbReference type="NCBI Taxonomy" id="273540"/>
    <lineage>
        <taxon>Eukaryota</taxon>
        <taxon>Viridiplantae</taxon>
        <taxon>Streptophyta</taxon>
        <taxon>Embryophyta</taxon>
        <taxon>Tracheophyta</taxon>
        <taxon>Spermatophyta</taxon>
        <taxon>Magnoliopsida</taxon>
        <taxon>Proteales</taxon>
        <taxon>Proteaceae</taxon>
        <taxon>Protea</taxon>
    </lineage>
</organism>
<proteinExistence type="predicted"/>
<dbReference type="Proteomes" id="UP001141806">
    <property type="component" value="Unassembled WGS sequence"/>
</dbReference>
<dbReference type="Gene3D" id="3.30.70.20">
    <property type="match status" value="1"/>
</dbReference>
<name>A0A9Q0GZJ0_9MAGN</name>
<dbReference type="EMBL" id="JAMYWD010000011">
    <property type="protein sequence ID" value="KAJ4954867.1"/>
    <property type="molecule type" value="Genomic_DNA"/>
</dbReference>
<evidence type="ECO:0000259" key="1">
    <source>
        <dbReference type="PROSITE" id="PS50076"/>
    </source>
</evidence>
<dbReference type="Pfam" id="PF00226">
    <property type="entry name" value="DnaJ"/>
    <property type="match status" value="1"/>
</dbReference>
<gene>
    <name evidence="2" type="ORF">NE237_011650</name>
</gene>
<dbReference type="PANTHER" id="PTHR45295">
    <property type="entry name" value="CHAPERONE PROTEIN DNAJ C76, CHLOROPLASTIC"/>
    <property type="match status" value="1"/>
</dbReference>
<accession>A0A9Q0GZJ0</accession>
<feature type="domain" description="J" evidence="1">
    <location>
        <begin position="67"/>
        <end position="137"/>
    </location>
</feature>
<dbReference type="CDD" id="cd06257">
    <property type="entry name" value="DnaJ"/>
    <property type="match status" value="1"/>
</dbReference>